<dbReference type="Gene3D" id="2.130.10.10">
    <property type="entry name" value="YVTN repeat-like/Quinoprotein amine dehydrogenase"/>
    <property type="match status" value="2"/>
</dbReference>
<evidence type="ECO:0000256" key="2">
    <source>
        <dbReference type="ARBA" id="ARBA00022801"/>
    </source>
</evidence>
<dbReference type="EMBL" id="JACCFO010000001">
    <property type="protein sequence ID" value="NYI96618.1"/>
    <property type="molecule type" value="Genomic_DNA"/>
</dbReference>
<keyword evidence="6" id="KW-0624">Polysaccharide degradation</keyword>
<evidence type="ECO:0000256" key="7">
    <source>
        <dbReference type="ARBA" id="ARBA00037986"/>
    </source>
</evidence>
<dbReference type="FunFam" id="2.130.10.10:FF:000534">
    <property type="entry name" value="Xyloglucanase Xgh74A"/>
    <property type="match status" value="1"/>
</dbReference>
<name>A0A853BMC0_9ACTN</name>
<keyword evidence="3" id="KW-0136">Cellulose degradation</keyword>
<sequence>MTPAPSPSSACPPPPPSGAFRPLTAFRAARLRLPGPRRAASAAAALLLAAPLTALGTAAAPGTALADTGYTWRNAQIQGGGFVPGIVFNETEPDLIYARTDIGGAYRWNPDTERWIPLLDWVGWEDWGWTGVAGLATDPVDPDRVYAAVGGYTNSWDPDNGAVLRSTDRGETWEVTELPFKLGGNMPGRGVERLSVDPNDNRVLYLGAPGGNGLWRSTDHGATWSKVASFPNPGDYVANPGDGSGYSSDNQGVGWIAFDRSSGSPGSPTPDVYVGVMDKENTVYRSGDAGRTWERVPGQPEGHLAIEGVVDHENGRLYISTSDTGGPYDGGSGDVWRFDFATEEWTNISPVPSDSPDNHFGYGGLTIDRQNPGTLMVSTQISWWPDVQIYRTTDGGGTWTQAWRYGSYPERINRYDLDVSAAPWLTFGENPQPPVTSPKLGWMTQAMEIDPHDSDRMMYGTGATLYGTDDLTAWDAGRRFTIEVKAAGIEETAVNDLAAPPGGVPLVSALGDIGGFRHDDLTQVPDMMHTRPFHGSVTSLDFAERAPHTFVRVGSSDNAATSRIALSTDGGANWWAGRQPAGVTGPGTVAMAADGSAVVWSTEGAGVQVSTNYAGSWRASSGVPAGARVEADRVDPDRFYAFADGGFYVSTDGGETFRSSAAGGLPQGGGSVRFAAVPGRAGEVWLAGGTSGGAYGMWRSTDSGATFTPVAGVDEADTVGFGKAAPGADHPAVYTSARIGGVRGIFRSDDAGATWQRINDDEHRWAWTGAAITGDPDVYGRVYVSTNGRGIVYGDPAGGG</sequence>
<dbReference type="InterPro" id="IPR052025">
    <property type="entry name" value="Xyloglucanase_GH74"/>
</dbReference>
<gene>
    <name evidence="8" type="ORF">HNR12_002895</name>
</gene>
<comment type="similarity">
    <text evidence="7">Belongs to the glycosyl hydrolase 74 family.</text>
</comment>
<evidence type="ECO:0000256" key="4">
    <source>
        <dbReference type="ARBA" id="ARBA00023277"/>
    </source>
</evidence>
<dbReference type="CDD" id="cd15482">
    <property type="entry name" value="Sialidase_non-viral"/>
    <property type="match status" value="2"/>
</dbReference>
<evidence type="ECO:0000313" key="8">
    <source>
        <dbReference type="EMBL" id="NYI96618.1"/>
    </source>
</evidence>
<protein>
    <submittedName>
        <fullName evidence="8">Photosystem II stability/assembly factor-like uncharacterized protein</fullName>
    </submittedName>
</protein>
<keyword evidence="4" id="KW-0119">Carbohydrate metabolism</keyword>
<dbReference type="Proteomes" id="UP000575985">
    <property type="component" value="Unassembled WGS sequence"/>
</dbReference>
<dbReference type="GO" id="GO:0030245">
    <property type="term" value="P:cellulose catabolic process"/>
    <property type="evidence" value="ECO:0007669"/>
    <property type="project" value="UniProtKB-KW"/>
</dbReference>
<organism evidence="8 9">
    <name type="scientific">Streptomonospora nanhaiensis</name>
    <dbReference type="NCBI Taxonomy" id="1323731"/>
    <lineage>
        <taxon>Bacteria</taxon>
        <taxon>Bacillati</taxon>
        <taxon>Actinomycetota</taxon>
        <taxon>Actinomycetes</taxon>
        <taxon>Streptosporangiales</taxon>
        <taxon>Nocardiopsidaceae</taxon>
        <taxon>Streptomonospora</taxon>
    </lineage>
</organism>
<accession>A0A853BMC0</accession>
<dbReference type="AlphaFoldDB" id="A0A853BMC0"/>
<evidence type="ECO:0000256" key="3">
    <source>
        <dbReference type="ARBA" id="ARBA00023001"/>
    </source>
</evidence>
<keyword evidence="9" id="KW-1185">Reference proteome</keyword>
<dbReference type="PANTHER" id="PTHR43739">
    <property type="entry name" value="XYLOGLUCANASE (EUROFUNG)"/>
    <property type="match status" value="1"/>
</dbReference>
<dbReference type="SUPFAM" id="SSF110296">
    <property type="entry name" value="Oligoxyloglucan reducing end-specific cellobiohydrolase"/>
    <property type="match status" value="2"/>
</dbReference>
<evidence type="ECO:0000313" key="9">
    <source>
        <dbReference type="Proteomes" id="UP000575985"/>
    </source>
</evidence>
<dbReference type="GO" id="GO:0010411">
    <property type="term" value="P:xyloglucan metabolic process"/>
    <property type="evidence" value="ECO:0007669"/>
    <property type="project" value="TreeGrafter"/>
</dbReference>
<evidence type="ECO:0000256" key="6">
    <source>
        <dbReference type="ARBA" id="ARBA00023326"/>
    </source>
</evidence>
<comment type="caution">
    <text evidence="8">The sequence shown here is derived from an EMBL/GenBank/DDBJ whole genome shotgun (WGS) entry which is preliminary data.</text>
</comment>
<keyword evidence="2" id="KW-0378">Hydrolase</keyword>
<dbReference type="GO" id="GO:0016798">
    <property type="term" value="F:hydrolase activity, acting on glycosyl bonds"/>
    <property type="evidence" value="ECO:0007669"/>
    <property type="project" value="UniProtKB-KW"/>
</dbReference>
<keyword evidence="5" id="KW-0326">Glycosidase</keyword>
<proteinExistence type="inferred from homology"/>
<dbReference type="PANTHER" id="PTHR43739:SF2">
    <property type="entry name" value="OLIGOXYLOGLUCAN-REDUCING END-SPECIFIC XYLOGLUCANASE-RELATED"/>
    <property type="match status" value="1"/>
</dbReference>
<dbReference type="InterPro" id="IPR015943">
    <property type="entry name" value="WD40/YVTN_repeat-like_dom_sf"/>
</dbReference>
<keyword evidence="1" id="KW-0732">Signal</keyword>
<evidence type="ECO:0000256" key="1">
    <source>
        <dbReference type="ARBA" id="ARBA00022729"/>
    </source>
</evidence>
<reference evidence="8 9" key="1">
    <citation type="submission" date="2020-07" db="EMBL/GenBank/DDBJ databases">
        <title>Sequencing the genomes of 1000 actinobacteria strains.</title>
        <authorList>
            <person name="Klenk H.-P."/>
        </authorList>
    </citation>
    <scope>NUCLEOTIDE SEQUENCE [LARGE SCALE GENOMIC DNA]</scope>
    <source>
        <strain evidence="8 9">DSM 45927</strain>
    </source>
</reference>
<evidence type="ECO:0000256" key="5">
    <source>
        <dbReference type="ARBA" id="ARBA00023295"/>
    </source>
</evidence>